<dbReference type="GO" id="GO:0005856">
    <property type="term" value="C:cytoskeleton"/>
    <property type="evidence" value="ECO:0007669"/>
    <property type="project" value="UniProtKB-SubCell"/>
</dbReference>
<accession>A0A0L0NIQ0</accession>
<dbReference type="InterPro" id="IPR036534">
    <property type="entry name" value="GAR_dom_sf"/>
</dbReference>
<evidence type="ECO:0000313" key="6">
    <source>
        <dbReference type="EMBL" id="KND93929.1"/>
    </source>
</evidence>
<evidence type="ECO:0000313" key="7">
    <source>
        <dbReference type="Proteomes" id="UP000036947"/>
    </source>
</evidence>
<name>A0A0L0NIQ0_TOLOC</name>
<dbReference type="InterPro" id="IPR003108">
    <property type="entry name" value="GAR_dom"/>
</dbReference>
<evidence type="ECO:0000256" key="3">
    <source>
        <dbReference type="ARBA" id="ARBA00023212"/>
    </source>
</evidence>
<feature type="compositionally biased region" description="Low complexity" evidence="4">
    <location>
        <begin position="680"/>
        <end position="689"/>
    </location>
</feature>
<dbReference type="Gene3D" id="3.30.920.20">
    <property type="entry name" value="Gas2-like domain"/>
    <property type="match status" value="1"/>
</dbReference>
<dbReference type="GO" id="GO:0008017">
    <property type="term" value="F:microtubule binding"/>
    <property type="evidence" value="ECO:0007669"/>
    <property type="project" value="InterPro"/>
</dbReference>
<feature type="region of interest" description="Disordered" evidence="4">
    <location>
        <begin position="785"/>
        <end position="888"/>
    </location>
</feature>
<dbReference type="SUPFAM" id="SSF143575">
    <property type="entry name" value="GAS2 domain-like"/>
    <property type="match status" value="1"/>
</dbReference>
<evidence type="ECO:0000259" key="5">
    <source>
        <dbReference type="PROSITE" id="PS51460"/>
    </source>
</evidence>
<dbReference type="PROSITE" id="PS51460">
    <property type="entry name" value="GAR"/>
    <property type="match status" value="1"/>
</dbReference>
<feature type="compositionally biased region" description="Low complexity" evidence="4">
    <location>
        <begin position="849"/>
        <end position="863"/>
    </location>
</feature>
<organism evidence="6 7">
    <name type="scientific">Tolypocladium ophioglossoides (strain CBS 100239)</name>
    <name type="common">Snaketongue truffleclub</name>
    <name type="synonym">Elaphocordyceps ophioglossoides</name>
    <dbReference type="NCBI Taxonomy" id="1163406"/>
    <lineage>
        <taxon>Eukaryota</taxon>
        <taxon>Fungi</taxon>
        <taxon>Dikarya</taxon>
        <taxon>Ascomycota</taxon>
        <taxon>Pezizomycotina</taxon>
        <taxon>Sordariomycetes</taxon>
        <taxon>Hypocreomycetidae</taxon>
        <taxon>Hypocreales</taxon>
        <taxon>Ophiocordycipitaceae</taxon>
        <taxon>Tolypocladium</taxon>
    </lineage>
</organism>
<proteinExistence type="predicted"/>
<feature type="region of interest" description="Disordered" evidence="4">
    <location>
        <begin position="1"/>
        <end position="26"/>
    </location>
</feature>
<feature type="compositionally biased region" description="Polar residues" evidence="4">
    <location>
        <begin position="509"/>
        <end position="528"/>
    </location>
</feature>
<evidence type="ECO:0000256" key="1">
    <source>
        <dbReference type="ARBA" id="ARBA00004245"/>
    </source>
</evidence>
<feature type="compositionally biased region" description="Basic and acidic residues" evidence="4">
    <location>
        <begin position="385"/>
        <end position="394"/>
    </location>
</feature>
<dbReference type="AlphaFoldDB" id="A0A0L0NIQ0"/>
<dbReference type="Pfam" id="PF02187">
    <property type="entry name" value="GAS2"/>
    <property type="match status" value="1"/>
</dbReference>
<feature type="compositionally biased region" description="Basic and acidic residues" evidence="4">
    <location>
        <begin position="544"/>
        <end position="557"/>
    </location>
</feature>
<dbReference type="OrthoDB" id="5409589at2759"/>
<evidence type="ECO:0000256" key="4">
    <source>
        <dbReference type="SAM" id="MobiDB-lite"/>
    </source>
</evidence>
<dbReference type="Proteomes" id="UP000036947">
    <property type="component" value="Unassembled WGS sequence"/>
</dbReference>
<gene>
    <name evidence="6" type="ORF">TOPH_01826</name>
</gene>
<keyword evidence="2" id="KW-0963">Cytoplasm</keyword>
<comment type="caution">
    <text evidence="6">The sequence shown here is derived from an EMBL/GenBank/DDBJ whole genome shotgun (WGS) entry which is preliminary data.</text>
</comment>
<reference evidence="6 7" key="1">
    <citation type="journal article" date="2015" name="BMC Genomics">
        <title>The genome of the truffle-parasite Tolypocladium ophioglossoides and the evolution of antifungal peptaibiotics.</title>
        <authorList>
            <person name="Quandt C.A."/>
            <person name="Bushley K.E."/>
            <person name="Spatafora J.W."/>
        </authorList>
    </citation>
    <scope>NUCLEOTIDE SEQUENCE [LARGE SCALE GENOMIC DNA]</scope>
    <source>
        <strain evidence="6 7">CBS 100239</strain>
    </source>
</reference>
<feature type="domain" description="GAR" evidence="5">
    <location>
        <begin position="687"/>
        <end position="765"/>
    </location>
</feature>
<sequence length="939" mass="102897">MTDPPTLLKPSKQHSVISSHHSPTRHRAGDDILAHLAPPTAVEALASPTGALRGCLDGASAAERDFAMRTALASKSIWEWVDELGDWDWPAEGGSAGFEGPNGRRRKLSIQVTAPEGESDEYVGSLLARDVARYERRIEEIHQHWDELAVEEIKSHVLTNHIMPLSRPSTPMTESSQFSSLSSYNKMEDLTAVVTAIVVQTLPNLAKLSRLLQVWSIRLGVLQRVPPLLYAIEDAEVGLKSGWAAITQPPKRASPMAEDGQQPSLKREDFEVMKRVLVKKVAKPGRVLDYMLDCLEGMQDPLPERWLDRMEAVERNCGEWVAACERKMREEEEETRDARGRTTARTPILQEGLGSDHGPESQPSGLPVVGADDAATLAVSLEPENSNHDKREAETAVDLPSSPREIQLTGDESPAARSEGSTDLEFLGLLTPSDQGSVDYERSNEGATSSSQLGPPSLIVDDDDEASTFETTKASAQDDFTEDGPAFNHIMTPVDEEDELELPPLRASASHNSLTSQTSTIIRGTSSHFGAPSSDPPEVSASPDVRRDRIREAKYVDDSPPSSPPRLDEDAREPSVALLDSPVITSIPEDEASMFSKGPADQSFVDDFDDTLSMSEITSPIWRRESSSDQQLRQQISEIIELISAKIKLSTEPPSVNLNPPDLHLPRLKKKPSKEPFKRSASSLSAMSSRTTTPSFTLSPAKNARPRHQRGQQEIKVYHLSRSTGEPPIKLFIRCVGERGERVMVRVGGGWADLSEYLKEYATHHGRRSAGMEKARVEIRDIPRVPSGLVPNIGSSPPRPASAAAESSPITPLNVRKTRRSVGAANSEAPRLRPKTPAGSSRATDNPPSSEESARSGSSSRLSWVEDDSSFLGLAGPTGKKIEMSEENKAWVESVKEKVRLVSGERRGSATEDRNRLGELGRVGGTKRLFRKAEDRNWR</sequence>
<feature type="region of interest" description="Disordered" evidence="4">
    <location>
        <begin position="381"/>
        <end position="577"/>
    </location>
</feature>
<keyword evidence="3" id="KW-0206">Cytoskeleton</keyword>
<evidence type="ECO:0000256" key="2">
    <source>
        <dbReference type="ARBA" id="ARBA00022490"/>
    </source>
</evidence>
<feature type="compositionally biased region" description="Polar residues" evidence="4">
    <location>
        <begin position="445"/>
        <end position="454"/>
    </location>
</feature>
<feature type="compositionally biased region" description="Basic and acidic residues" evidence="4">
    <location>
        <begin position="327"/>
        <end position="340"/>
    </location>
</feature>
<dbReference type="STRING" id="1163406.A0A0L0NIQ0"/>
<feature type="compositionally biased region" description="Polar residues" evidence="4">
    <location>
        <begin position="838"/>
        <end position="848"/>
    </location>
</feature>
<feature type="compositionally biased region" description="Polar residues" evidence="4">
    <location>
        <begin position="690"/>
        <end position="700"/>
    </location>
</feature>
<keyword evidence="7" id="KW-1185">Reference proteome</keyword>
<feature type="region of interest" description="Disordered" evidence="4">
    <location>
        <begin position="651"/>
        <end position="713"/>
    </location>
</feature>
<feature type="region of interest" description="Disordered" evidence="4">
    <location>
        <begin position="327"/>
        <end position="369"/>
    </location>
</feature>
<comment type="subcellular location">
    <subcellularLocation>
        <location evidence="1">Cytoplasm</location>
        <location evidence="1">Cytoskeleton</location>
    </subcellularLocation>
</comment>
<dbReference type="EMBL" id="LFRF01000003">
    <property type="protein sequence ID" value="KND93929.1"/>
    <property type="molecule type" value="Genomic_DNA"/>
</dbReference>
<protein>
    <recommendedName>
        <fullName evidence="5">GAR domain-containing protein</fullName>
    </recommendedName>
</protein>